<evidence type="ECO:0000256" key="4">
    <source>
        <dbReference type="ARBA" id="ARBA00022801"/>
    </source>
</evidence>
<accession>A0A4S8LUD0</accession>
<evidence type="ECO:0000256" key="2">
    <source>
        <dbReference type="ARBA" id="ARBA00022645"/>
    </source>
</evidence>
<name>A0A4S8LUD0_DENBC</name>
<dbReference type="OrthoDB" id="443318at2759"/>
<dbReference type="SUPFAM" id="SSF53474">
    <property type="entry name" value="alpha/beta-Hydrolases"/>
    <property type="match status" value="1"/>
</dbReference>
<evidence type="ECO:0000256" key="3">
    <source>
        <dbReference type="ARBA" id="ARBA00022670"/>
    </source>
</evidence>
<evidence type="ECO:0000256" key="5">
    <source>
        <dbReference type="ARBA" id="ARBA00023180"/>
    </source>
</evidence>
<dbReference type="InterPro" id="IPR029058">
    <property type="entry name" value="AB_hydrolase_fold"/>
</dbReference>
<proteinExistence type="inferred from homology"/>
<keyword evidence="4" id="KW-0378">Hydrolase</keyword>
<dbReference type="InterPro" id="IPR001563">
    <property type="entry name" value="Peptidase_S10"/>
</dbReference>
<evidence type="ECO:0000313" key="6">
    <source>
        <dbReference type="EMBL" id="THU92608.1"/>
    </source>
</evidence>
<dbReference type="Pfam" id="PF00450">
    <property type="entry name" value="Peptidase_S10"/>
    <property type="match status" value="1"/>
</dbReference>
<dbReference type="AlphaFoldDB" id="A0A4S8LUD0"/>
<sequence>MRQYLSLPRICTKLGVNLSSSVPTNFSSCFYTVGQAFNLAQDTLQRSTPSYVAGLLKRRVRILIYVGDFDWTCNWLGNEKWTLGLGWVGQREFSEKELREWEVEWRRADMTRSSSKDRGSGGGRLTFATVEGPEHIVPYDRSRESRVMVQRWMAGERL</sequence>
<evidence type="ECO:0000256" key="1">
    <source>
        <dbReference type="ARBA" id="ARBA00009431"/>
    </source>
</evidence>
<reference evidence="6 7" key="1">
    <citation type="journal article" date="2019" name="Nat. Ecol. Evol.">
        <title>Megaphylogeny resolves global patterns of mushroom evolution.</title>
        <authorList>
            <person name="Varga T."/>
            <person name="Krizsan K."/>
            <person name="Foldi C."/>
            <person name="Dima B."/>
            <person name="Sanchez-Garcia M."/>
            <person name="Sanchez-Ramirez S."/>
            <person name="Szollosi G.J."/>
            <person name="Szarkandi J.G."/>
            <person name="Papp V."/>
            <person name="Albert L."/>
            <person name="Andreopoulos W."/>
            <person name="Angelini C."/>
            <person name="Antonin V."/>
            <person name="Barry K.W."/>
            <person name="Bougher N.L."/>
            <person name="Buchanan P."/>
            <person name="Buyck B."/>
            <person name="Bense V."/>
            <person name="Catcheside P."/>
            <person name="Chovatia M."/>
            <person name="Cooper J."/>
            <person name="Damon W."/>
            <person name="Desjardin D."/>
            <person name="Finy P."/>
            <person name="Geml J."/>
            <person name="Haridas S."/>
            <person name="Hughes K."/>
            <person name="Justo A."/>
            <person name="Karasinski D."/>
            <person name="Kautmanova I."/>
            <person name="Kiss B."/>
            <person name="Kocsube S."/>
            <person name="Kotiranta H."/>
            <person name="LaButti K.M."/>
            <person name="Lechner B.E."/>
            <person name="Liimatainen K."/>
            <person name="Lipzen A."/>
            <person name="Lukacs Z."/>
            <person name="Mihaltcheva S."/>
            <person name="Morgado L.N."/>
            <person name="Niskanen T."/>
            <person name="Noordeloos M.E."/>
            <person name="Ohm R.A."/>
            <person name="Ortiz-Santana B."/>
            <person name="Ovrebo C."/>
            <person name="Racz N."/>
            <person name="Riley R."/>
            <person name="Savchenko A."/>
            <person name="Shiryaev A."/>
            <person name="Soop K."/>
            <person name="Spirin V."/>
            <person name="Szebenyi C."/>
            <person name="Tomsovsky M."/>
            <person name="Tulloss R.E."/>
            <person name="Uehling J."/>
            <person name="Grigoriev I.V."/>
            <person name="Vagvolgyi C."/>
            <person name="Papp T."/>
            <person name="Martin F.M."/>
            <person name="Miettinen O."/>
            <person name="Hibbett D.S."/>
            <person name="Nagy L.G."/>
        </authorList>
    </citation>
    <scope>NUCLEOTIDE SEQUENCE [LARGE SCALE GENOMIC DNA]</scope>
    <source>
        <strain evidence="6 7">CBS 962.96</strain>
    </source>
</reference>
<dbReference type="EMBL" id="ML179274">
    <property type="protein sequence ID" value="THU92608.1"/>
    <property type="molecule type" value="Genomic_DNA"/>
</dbReference>
<keyword evidence="7" id="KW-1185">Reference proteome</keyword>
<gene>
    <name evidence="6" type="ORF">K435DRAFT_209017</name>
</gene>
<keyword evidence="3" id="KW-0645">Protease</keyword>
<evidence type="ECO:0000313" key="7">
    <source>
        <dbReference type="Proteomes" id="UP000297245"/>
    </source>
</evidence>
<keyword evidence="2 6" id="KW-0121">Carboxypeptidase</keyword>
<organism evidence="6 7">
    <name type="scientific">Dendrothele bispora (strain CBS 962.96)</name>
    <dbReference type="NCBI Taxonomy" id="1314807"/>
    <lineage>
        <taxon>Eukaryota</taxon>
        <taxon>Fungi</taxon>
        <taxon>Dikarya</taxon>
        <taxon>Basidiomycota</taxon>
        <taxon>Agaricomycotina</taxon>
        <taxon>Agaricomycetes</taxon>
        <taxon>Agaricomycetidae</taxon>
        <taxon>Agaricales</taxon>
        <taxon>Agaricales incertae sedis</taxon>
        <taxon>Dendrothele</taxon>
    </lineage>
</organism>
<dbReference type="Proteomes" id="UP000297245">
    <property type="component" value="Unassembled WGS sequence"/>
</dbReference>
<dbReference type="GO" id="GO:0004185">
    <property type="term" value="F:serine-type carboxypeptidase activity"/>
    <property type="evidence" value="ECO:0007669"/>
    <property type="project" value="InterPro"/>
</dbReference>
<comment type="similarity">
    <text evidence="1">Belongs to the peptidase S10 family.</text>
</comment>
<protein>
    <submittedName>
        <fullName evidence="6">Peptidase S10, serine carboxypeptidase</fullName>
    </submittedName>
</protein>
<dbReference type="Gene3D" id="3.40.50.1820">
    <property type="entry name" value="alpha/beta hydrolase"/>
    <property type="match status" value="1"/>
</dbReference>
<dbReference type="GO" id="GO:0006508">
    <property type="term" value="P:proteolysis"/>
    <property type="evidence" value="ECO:0007669"/>
    <property type="project" value="UniProtKB-KW"/>
</dbReference>
<keyword evidence="5" id="KW-0325">Glycoprotein</keyword>